<dbReference type="GO" id="GO:0008270">
    <property type="term" value="F:zinc ion binding"/>
    <property type="evidence" value="ECO:0007669"/>
    <property type="project" value="InterPro"/>
</dbReference>
<dbReference type="InterPro" id="IPR036174">
    <property type="entry name" value="Znf_Sec23_Sec24_sf"/>
</dbReference>
<dbReference type="Proteomes" id="UP000654370">
    <property type="component" value="Unassembled WGS sequence"/>
</dbReference>
<feature type="region of interest" description="Disordered" evidence="12">
    <location>
        <begin position="1"/>
        <end position="170"/>
    </location>
</feature>
<feature type="domain" description="Gelsolin-like" evidence="13">
    <location>
        <begin position="932"/>
        <end position="1005"/>
    </location>
</feature>
<keyword evidence="5" id="KW-0813">Transport</keyword>
<dbReference type="AlphaFoldDB" id="A0A8H7Q020"/>
<dbReference type="Pfam" id="PF00626">
    <property type="entry name" value="Gelsolin"/>
    <property type="match status" value="1"/>
</dbReference>
<name>A0A8H7Q020_MORIS</name>
<dbReference type="Gene3D" id="1.20.120.730">
    <property type="entry name" value="Sec23/Sec24 helical domain"/>
    <property type="match status" value="1"/>
</dbReference>
<comment type="caution">
    <text evidence="18">The sequence shown here is derived from an EMBL/GenBank/DDBJ whole genome shotgun (WGS) entry which is preliminary data.</text>
</comment>
<evidence type="ECO:0000313" key="18">
    <source>
        <dbReference type="EMBL" id="KAG2182554.1"/>
    </source>
</evidence>
<dbReference type="InterPro" id="IPR050550">
    <property type="entry name" value="SEC23_SEC24_subfamily"/>
</dbReference>
<dbReference type="GO" id="GO:0030127">
    <property type="term" value="C:COPII vesicle coat"/>
    <property type="evidence" value="ECO:0007669"/>
    <property type="project" value="InterPro"/>
</dbReference>
<dbReference type="SUPFAM" id="SSF81811">
    <property type="entry name" value="Helical domain of Sec23/24"/>
    <property type="match status" value="1"/>
</dbReference>
<feature type="compositionally biased region" description="Low complexity" evidence="12">
    <location>
        <begin position="215"/>
        <end position="246"/>
    </location>
</feature>
<feature type="compositionally biased region" description="Pro residues" evidence="12">
    <location>
        <begin position="7"/>
        <end position="16"/>
    </location>
</feature>
<evidence type="ECO:0000256" key="10">
    <source>
        <dbReference type="ARBA" id="ARBA00023034"/>
    </source>
</evidence>
<dbReference type="GO" id="GO:0000139">
    <property type="term" value="C:Golgi membrane"/>
    <property type="evidence" value="ECO:0007669"/>
    <property type="project" value="UniProtKB-SubCell"/>
</dbReference>
<evidence type="ECO:0000256" key="12">
    <source>
        <dbReference type="SAM" id="MobiDB-lite"/>
    </source>
</evidence>
<feature type="compositionally biased region" description="Pro residues" evidence="12">
    <location>
        <begin position="87"/>
        <end position="106"/>
    </location>
</feature>
<dbReference type="PANTHER" id="PTHR13803:SF39">
    <property type="entry name" value="SECRETORY 24AB, ISOFORM A"/>
    <property type="match status" value="1"/>
</dbReference>
<dbReference type="SUPFAM" id="SSF81995">
    <property type="entry name" value="beta-sandwich domain of Sec23/24"/>
    <property type="match status" value="1"/>
</dbReference>
<dbReference type="GO" id="GO:0005789">
    <property type="term" value="C:endoplasmic reticulum membrane"/>
    <property type="evidence" value="ECO:0007669"/>
    <property type="project" value="UniProtKB-SubCell"/>
</dbReference>
<dbReference type="EMBL" id="JAEPQZ010000004">
    <property type="protein sequence ID" value="KAG2182554.1"/>
    <property type="molecule type" value="Genomic_DNA"/>
</dbReference>
<keyword evidence="9" id="KW-0653">Protein transport</keyword>
<evidence type="ECO:0000256" key="1">
    <source>
        <dbReference type="ARBA" id="ARBA00004394"/>
    </source>
</evidence>
<dbReference type="Pfam" id="PF08033">
    <property type="entry name" value="Sec23_BS"/>
    <property type="match status" value="1"/>
</dbReference>
<dbReference type="OrthoDB" id="49016at2759"/>
<dbReference type="Gene3D" id="3.40.20.10">
    <property type="entry name" value="Severin"/>
    <property type="match status" value="1"/>
</dbReference>
<evidence type="ECO:0000256" key="5">
    <source>
        <dbReference type="ARBA" id="ARBA00022448"/>
    </source>
</evidence>
<dbReference type="InterPro" id="IPR029006">
    <property type="entry name" value="ADF-H/Gelsolin-like_dom_sf"/>
</dbReference>
<evidence type="ECO:0000259" key="13">
    <source>
        <dbReference type="Pfam" id="PF00626"/>
    </source>
</evidence>
<evidence type="ECO:0000259" key="16">
    <source>
        <dbReference type="Pfam" id="PF04815"/>
    </source>
</evidence>
<dbReference type="InterPro" id="IPR006900">
    <property type="entry name" value="Sec23/24_helical_dom"/>
</dbReference>
<organism evidence="18 19">
    <name type="scientific">Mortierella isabellina</name>
    <name type="common">Filamentous fungus</name>
    <name type="synonym">Umbelopsis isabellina</name>
    <dbReference type="NCBI Taxonomy" id="91625"/>
    <lineage>
        <taxon>Eukaryota</taxon>
        <taxon>Fungi</taxon>
        <taxon>Fungi incertae sedis</taxon>
        <taxon>Mucoromycota</taxon>
        <taxon>Mucoromycotina</taxon>
        <taxon>Umbelopsidomycetes</taxon>
        <taxon>Umbelopsidales</taxon>
        <taxon>Umbelopsidaceae</taxon>
        <taxon>Umbelopsis</taxon>
    </lineage>
</organism>
<dbReference type="CDD" id="cd01479">
    <property type="entry name" value="Sec24-like"/>
    <property type="match status" value="1"/>
</dbReference>
<dbReference type="InterPro" id="IPR006896">
    <property type="entry name" value="Sec23/24_trunk_dom"/>
</dbReference>
<gene>
    <name evidence="18" type="ORF">INT43_007485</name>
</gene>
<dbReference type="Gene3D" id="2.60.40.1670">
    <property type="entry name" value="beta-sandwich domain of Sec23/24"/>
    <property type="match status" value="1"/>
</dbReference>
<evidence type="ECO:0000313" key="19">
    <source>
        <dbReference type="Proteomes" id="UP000654370"/>
    </source>
</evidence>
<dbReference type="InterPro" id="IPR036180">
    <property type="entry name" value="Gelsolin-like_dom_sf"/>
</dbReference>
<evidence type="ECO:0000256" key="7">
    <source>
        <dbReference type="ARBA" id="ARBA00022824"/>
    </source>
</evidence>
<dbReference type="SUPFAM" id="SSF82919">
    <property type="entry name" value="Zn-finger domain of Sec23/24"/>
    <property type="match status" value="1"/>
</dbReference>
<feature type="compositionally biased region" description="Polar residues" evidence="12">
    <location>
        <begin position="138"/>
        <end position="160"/>
    </location>
</feature>
<keyword evidence="19" id="KW-1185">Reference proteome</keyword>
<dbReference type="InterPro" id="IPR007123">
    <property type="entry name" value="Gelsolin-like_dom"/>
</dbReference>
<evidence type="ECO:0000259" key="17">
    <source>
        <dbReference type="Pfam" id="PF08033"/>
    </source>
</evidence>
<dbReference type="SUPFAM" id="SSF82754">
    <property type="entry name" value="C-terminal, gelsolin-like domain of Sec23/24"/>
    <property type="match status" value="1"/>
</dbReference>
<dbReference type="GO" id="GO:0070971">
    <property type="term" value="C:endoplasmic reticulum exit site"/>
    <property type="evidence" value="ECO:0007669"/>
    <property type="project" value="TreeGrafter"/>
</dbReference>
<evidence type="ECO:0000256" key="9">
    <source>
        <dbReference type="ARBA" id="ARBA00022927"/>
    </source>
</evidence>
<dbReference type="GO" id="GO:0000149">
    <property type="term" value="F:SNARE binding"/>
    <property type="evidence" value="ECO:0007669"/>
    <property type="project" value="TreeGrafter"/>
</dbReference>
<evidence type="ECO:0000256" key="2">
    <source>
        <dbReference type="ARBA" id="ARBA00004496"/>
    </source>
</evidence>
<keyword evidence="8" id="KW-0931">ER-Golgi transport</keyword>
<feature type="region of interest" description="Disordered" evidence="12">
    <location>
        <begin position="207"/>
        <end position="250"/>
    </location>
</feature>
<keyword evidence="6" id="KW-0963">Cytoplasm</keyword>
<accession>A0A8H7Q020</accession>
<feature type="domain" description="Sec23/Sec24 helical" evidence="16">
    <location>
        <begin position="804"/>
        <end position="907"/>
    </location>
</feature>
<protein>
    <submittedName>
        <fullName evidence="18">Uncharacterized protein</fullName>
    </submittedName>
</protein>
<dbReference type="Gene3D" id="2.30.30.380">
    <property type="entry name" value="Zn-finger domain of Sec23/24"/>
    <property type="match status" value="1"/>
</dbReference>
<dbReference type="InterPro" id="IPR041742">
    <property type="entry name" value="Sec24-like_trunk_dom"/>
</dbReference>
<evidence type="ECO:0000256" key="6">
    <source>
        <dbReference type="ARBA" id="ARBA00022490"/>
    </source>
</evidence>
<feature type="compositionally biased region" description="Pro residues" evidence="12">
    <location>
        <begin position="50"/>
        <end position="63"/>
    </location>
</feature>
<evidence type="ECO:0000256" key="3">
    <source>
        <dbReference type="ARBA" id="ARBA00004586"/>
    </source>
</evidence>
<dbReference type="GO" id="GO:0006886">
    <property type="term" value="P:intracellular protein transport"/>
    <property type="evidence" value="ECO:0007669"/>
    <property type="project" value="InterPro"/>
</dbReference>
<evidence type="ECO:0000259" key="14">
    <source>
        <dbReference type="Pfam" id="PF04810"/>
    </source>
</evidence>
<reference evidence="18" key="1">
    <citation type="submission" date="2020-12" db="EMBL/GenBank/DDBJ databases">
        <title>Metabolic potential, ecology and presence of endohyphal bacteria is reflected in genomic diversity of Mucoromycotina.</title>
        <authorList>
            <person name="Muszewska A."/>
            <person name="Okrasinska A."/>
            <person name="Steczkiewicz K."/>
            <person name="Drgas O."/>
            <person name="Orlowska M."/>
            <person name="Perlinska-Lenart U."/>
            <person name="Aleksandrzak-Piekarczyk T."/>
            <person name="Szatraj K."/>
            <person name="Zielenkiewicz U."/>
            <person name="Pilsyk S."/>
            <person name="Malc E."/>
            <person name="Mieczkowski P."/>
            <person name="Kruszewska J.S."/>
            <person name="Biernat P."/>
            <person name="Pawlowska J."/>
        </authorList>
    </citation>
    <scope>NUCLEOTIDE SEQUENCE</scope>
    <source>
        <strain evidence="18">WA0000067209</strain>
    </source>
</reference>
<evidence type="ECO:0000256" key="11">
    <source>
        <dbReference type="ARBA" id="ARBA00023136"/>
    </source>
</evidence>
<dbReference type="PANTHER" id="PTHR13803">
    <property type="entry name" value="SEC24-RELATED PROTEIN"/>
    <property type="match status" value="1"/>
</dbReference>
<keyword evidence="11" id="KW-0472">Membrane</keyword>
<evidence type="ECO:0000256" key="4">
    <source>
        <dbReference type="ARBA" id="ARBA00008334"/>
    </source>
</evidence>
<dbReference type="GO" id="GO:0090110">
    <property type="term" value="P:COPII-coated vesicle cargo loading"/>
    <property type="evidence" value="ECO:0007669"/>
    <property type="project" value="TreeGrafter"/>
</dbReference>
<dbReference type="Pfam" id="PF04815">
    <property type="entry name" value="Sec23_helical"/>
    <property type="match status" value="1"/>
</dbReference>
<keyword evidence="10" id="KW-0333">Golgi apparatus</keyword>
<proteinExistence type="inferred from homology"/>
<comment type="similarity">
    <text evidence="4">Belongs to the SEC23/SEC24 family. SEC24 subfamily.</text>
</comment>
<sequence length="1070" mass="117241">MAQQPPSSQPQRPPYMDPNANRSPGPRPPMGYRPSGTPPPNPAFRQNGTPPLPASPGRPPYPPNQQGFQPPHRPGSGQAGGMGNVASPPPNGMRPPFPPGVRPSMPPGIQAPVRPMQQQSQLPPQSPVAKAASPPANLAQTPSYSSASVPDGPQSPTGSHMSHADHQRRKRMYPQQITQAYMEQPGAAQGYGGQQYQAAAAPANGTINPQYFVPGSQQQQSGYQEQPATPGYAQQQPAQPQAPGYQSSVAGMTDQFSNMGMGGGFQVRCLLCENVSKRGPMTDNFFGTDLAKTSASICVVDGNPPTDSGFVFTTSSHQPTGQCKRYTWWKASITSSPHANTEISYKRSTINAVPATEALLKKSRLPLALVIAPYRSLQEGDDPVPVVSDTVIARCRRCRTYINPFVTFVEGGQRWKCNMCFLLNEVPSAFDRDSITSQPADRWKRAELNYGCVEFVAPTEYMVRPPQPPAYVFIIDVSYSAVQSGMVATAARTILDSLDRIPNEENRTKVAFITVDSSLHFYNLNAELTEPQMLLVSEIDDVFLPAPTDLLVNLTESRSVIEAFLEKLPDMFKDTTNIKNALGSAMQAGFKLVSNSGGKIICLQSTLPNVGTGALKPREDVKLLGTAKETTLLNAASPFYKTFAVDCSRSQVACDMLIFGGQYSDHATLSCLPRYTAGQTYFYPGFNAARTEDALKFAHEFSELLAEQIGMEAVIRIRASKGIRMTSYHGNFFVRSTDLLALPNVPRDQSYCVEVGIEDDIKTPTVCFQTALLHSTCHGERRIRVLTICLPVTSSMSELYASADQQALATFLANKAVERGLTSKLDDARDAIVNKVVDLLGVYKTHILGSGSGSTPQLTLSDNLKLLPVLTLGLLKHDGLRQSSQIPTDLRSNAMNLLKTMPVQLLIPYIYPTLYSLHNMPAEAGEVGENGVNLPPRLNLTGEKLEPHGCYLLENGQNIYIWVGRGVVPQLCMDLFDVKTYEGLRGGKITLPNLENPFNQKVNMIIGKIREMRRGNYYPQLYLVKEDGEPALRLWFLSHLIEDRTDNVLSYPQLLQHMKDRVRLVAFPAF</sequence>
<keyword evidence="7" id="KW-0256">Endoplasmic reticulum</keyword>
<dbReference type="Gene3D" id="3.40.50.410">
    <property type="entry name" value="von Willebrand factor, type A domain"/>
    <property type="match status" value="1"/>
</dbReference>
<evidence type="ECO:0000256" key="8">
    <source>
        <dbReference type="ARBA" id="ARBA00022892"/>
    </source>
</evidence>
<dbReference type="InterPro" id="IPR006895">
    <property type="entry name" value="Znf_Sec23_Sec24"/>
</dbReference>
<dbReference type="SUPFAM" id="SSF53300">
    <property type="entry name" value="vWA-like"/>
    <property type="match status" value="1"/>
</dbReference>
<dbReference type="InterPro" id="IPR012990">
    <property type="entry name" value="Beta-sandwich_Sec23_24"/>
</dbReference>
<dbReference type="InterPro" id="IPR036465">
    <property type="entry name" value="vWFA_dom_sf"/>
</dbReference>
<evidence type="ECO:0000259" key="15">
    <source>
        <dbReference type="Pfam" id="PF04811"/>
    </source>
</evidence>
<feature type="domain" description="Zinc finger Sec23/Sec24-type" evidence="14">
    <location>
        <begin position="392"/>
        <end position="429"/>
    </location>
</feature>
<comment type="subcellular location">
    <subcellularLocation>
        <location evidence="2">Cytoplasm</location>
    </subcellularLocation>
    <subcellularLocation>
        <location evidence="3">Endoplasmic reticulum membrane</location>
    </subcellularLocation>
    <subcellularLocation>
        <location evidence="1">Golgi apparatus membrane</location>
    </subcellularLocation>
</comment>
<dbReference type="Pfam" id="PF04811">
    <property type="entry name" value="Sec23_trunk"/>
    <property type="match status" value="1"/>
</dbReference>
<dbReference type="Pfam" id="PF04810">
    <property type="entry name" value="zf-Sec23_Sec24"/>
    <property type="match status" value="1"/>
</dbReference>
<feature type="domain" description="Sec23/Sec24 beta-sandwich" evidence="17">
    <location>
        <begin position="710"/>
        <end position="793"/>
    </location>
</feature>
<feature type="compositionally biased region" description="Pro residues" evidence="12">
    <location>
        <begin position="25"/>
        <end position="42"/>
    </location>
</feature>
<dbReference type="InterPro" id="IPR036175">
    <property type="entry name" value="Sec23/24_helical_dom_sf"/>
</dbReference>
<feature type="domain" description="Sec23/Sec24 trunk" evidence="15">
    <location>
        <begin position="466"/>
        <end position="703"/>
    </location>
</feature>